<organism evidence="1 2">
    <name type="scientific">Ixodes persulcatus</name>
    <name type="common">Taiga tick</name>
    <dbReference type="NCBI Taxonomy" id="34615"/>
    <lineage>
        <taxon>Eukaryota</taxon>
        <taxon>Metazoa</taxon>
        <taxon>Ecdysozoa</taxon>
        <taxon>Arthropoda</taxon>
        <taxon>Chelicerata</taxon>
        <taxon>Arachnida</taxon>
        <taxon>Acari</taxon>
        <taxon>Parasitiformes</taxon>
        <taxon>Ixodida</taxon>
        <taxon>Ixodoidea</taxon>
        <taxon>Ixodidae</taxon>
        <taxon>Ixodinae</taxon>
        <taxon>Ixodes</taxon>
    </lineage>
</organism>
<proteinExistence type="predicted"/>
<keyword evidence="2" id="KW-1185">Reference proteome</keyword>
<evidence type="ECO:0000313" key="1">
    <source>
        <dbReference type="EMBL" id="KAG0434658.1"/>
    </source>
</evidence>
<dbReference type="Proteomes" id="UP000805193">
    <property type="component" value="Unassembled WGS sequence"/>
</dbReference>
<comment type="caution">
    <text evidence="1">The sequence shown here is derived from an EMBL/GenBank/DDBJ whole genome shotgun (WGS) entry which is preliminary data.</text>
</comment>
<reference evidence="1 2" key="1">
    <citation type="journal article" date="2020" name="Cell">
        <title>Large-Scale Comparative Analyses of Tick Genomes Elucidate Their Genetic Diversity and Vector Capacities.</title>
        <authorList>
            <consortium name="Tick Genome and Microbiome Consortium (TIGMIC)"/>
            <person name="Jia N."/>
            <person name="Wang J."/>
            <person name="Shi W."/>
            <person name="Du L."/>
            <person name="Sun Y."/>
            <person name="Zhan W."/>
            <person name="Jiang J.F."/>
            <person name="Wang Q."/>
            <person name="Zhang B."/>
            <person name="Ji P."/>
            <person name="Bell-Sakyi L."/>
            <person name="Cui X.M."/>
            <person name="Yuan T.T."/>
            <person name="Jiang B.G."/>
            <person name="Yang W.F."/>
            <person name="Lam T.T."/>
            <person name="Chang Q.C."/>
            <person name="Ding S.J."/>
            <person name="Wang X.J."/>
            <person name="Zhu J.G."/>
            <person name="Ruan X.D."/>
            <person name="Zhao L."/>
            <person name="Wei J.T."/>
            <person name="Ye R.Z."/>
            <person name="Que T.C."/>
            <person name="Du C.H."/>
            <person name="Zhou Y.H."/>
            <person name="Cheng J.X."/>
            <person name="Dai P.F."/>
            <person name="Guo W.B."/>
            <person name="Han X.H."/>
            <person name="Huang E.J."/>
            <person name="Li L.F."/>
            <person name="Wei W."/>
            <person name="Gao Y.C."/>
            <person name="Liu J.Z."/>
            <person name="Shao H.Z."/>
            <person name="Wang X."/>
            <person name="Wang C.C."/>
            <person name="Yang T.C."/>
            <person name="Huo Q.B."/>
            <person name="Li W."/>
            <person name="Chen H.Y."/>
            <person name="Chen S.E."/>
            <person name="Zhou L.G."/>
            <person name="Ni X.B."/>
            <person name="Tian J.H."/>
            <person name="Sheng Y."/>
            <person name="Liu T."/>
            <person name="Pan Y.S."/>
            <person name="Xia L.Y."/>
            <person name="Li J."/>
            <person name="Zhao F."/>
            <person name="Cao W.C."/>
        </authorList>
    </citation>
    <scope>NUCLEOTIDE SEQUENCE [LARGE SCALE GENOMIC DNA]</scope>
    <source>
        <strain evidence="1">Iper-2018</strain>
    </source>
</reference>
<gene>
    <name evidence="1" type="ORF">HPB47_018963</name>
</gene>
<sequence>MTSVDQALRERIRQVEELSSENERLRKDNDCLRKKNEALLKKVARLKNMYDEAEQVIDATVPPQVFTLTDVQQDSEKLAFYTGFESLKKFLAFIKFVRTGYDSYKQRQAPQGRPLNLSMEDQLLLVLSRLRVWLLEQDLAYRFGVHVSTVSRVWTFWVGFLADHLAQSVGRLHLEATADCSATMFQTGKGTNRAGALAATQASGDVVLCRSSDV</sequence>
<protein>
    <submittedName>
        <fullName evidence="1">Uncharacterized protein</fullName>
    </submittedName>
</protein>
<accession>A0AC60QJE0</accession>
<name>A0AC60QJE0_IXOPE</name>
<evidence type="ECO:0000313" key="2">
    <source>
        <dbReference type="Proteomes" id="UP000805193"/>
    </source>
</evidence>
<dbReference type="EMBL" id="JABSTQ010008302">
    <property type="protein sequence ID" value="KAG0434658.1"/>
    <property type="molecule type" value="Genomic_DNA"/>
</dbReference>